<protein>
    <submittedName>
        <fullName evidence="4">Uncharacterized protein LOC102807547</fullName>
    </submittedName>
</protein>
<feature type="compositionally biased region" description="Basic and acidic residues" evidence="1">
    <location>
        <begin position="203"/>
        <end position="223"/>
    </location>
</feature>
<accession>A0ABM0LX20</accession>
<dbReference type="SUPFAM" id="SSF47986">
    <property type="entry name" value="DEATH domain"/>
    <property type="match status" value="1"/>
</dbReference>
<evidence type="ECO:0000313" key="4">
    <source>
        <dbReference type="RefSeq" id="XP_006812311.1"/>
    </source>
</evidence>
<feature type="domain" description="CARD" evidence="2">
    <location>
        <begin position="428"/>
        <end position="509"/>
    </location>
</feature>
<evidence type="ECO:0000259" key="2">
    <source>
        <dbReference type="PROSITE" id="PS50209"/>
    </source>
</evidence>
<feature type="region of interest" description="Disordered" evidence="1">
    <location>
        <begin position="792"/>
        <end position="830"/>
    </location>
</feature>
<feature type="compositionally biased region" description="Basic and acidic residues" evidence="1">
    <location>
        <begin position="94"/>
        <end position="119"/>
    </location>
</feature>
<gene>
    <name evidence="4" type="primary">LOC102807547</name>
</gene>
<evidence type="ECO:0000256" key="1">
    <source>
        <dbReference type="SAM" id="MobiDB-lite"/>
    </source>
</evidence>
<reference evidence="4" key="1">
    <citation type="submission" date="2025-08" db="UniProtKB">
        <authorList>
            <consortium name="RefSeq"/>
        </authorList>
    </citation>
    <scope>IDENTIFICATION</scope>
    <source>
        <tissue evidence="4">Testes</tissue>
    </source>
</reference>
<feature type="region of interest" description="Disordered" evidence="1">
    <location>
        <begin position="152"/>
        <end position="241"/>
    </location>
</feature>
<sequence length="977" mass="109456">MGQEVDAVLVLRTAPHTIPRLLQTDGPPSDLALTEKLKYTLQWYQCWSIMDRAVKSHIVATGEDSGITPDTVERHTEEGHGTTKKNQIAVSNRSEGRHSGEENCHVNKEAIHDPERDSGIHEHNREAETAHENKREGLPVCGDVHISLVPTETVRDSGIGDDVTKENQGTTRSNEEDENQISHPRKHVVNDQSRDSGIQHLRNISEEHIRSSGKEKDTSKQELEFPICGSKNYGDPHDKNRDYVKDVHAQRAVVIDQTATSVNRDSGYFGKSSASHKGKKLGRRSCSIRLKHDARPTRRRRGKRSSSTAKSCADSIEYDSKQNSPKHSDGEYEDVFEEESQKLHEPIGATSSLSSLCQADFPLYLMKLYEDRIIEKEDMSRIRSVNELSMKVSILAEMFEQKGIICTTHNATLKEFKSLSMRPLIDPLRRNLTKLIDDLEAKYITDRLIAAGVISGSAYDSVMSRRTRREQAEELLIYQLPPTQKAYVIFKDSLKENYYHLWELLDECEKKGVPKQDLICQTTAGPDAKDPTTKTYELSVNLDLRGKLDEKTKSTIEHFLAHKLREITKSFDVLGEHSAAVVDVHFACILLHLQVSGEHGVKTLLRDSRNGKLEELFTKLLITDDVKEMAGDNDIIVKVTITDSEFQRISSELGEDSEELDGGPDSNDTVGKPQKFRERHNTFKDFPAVDCFEIVNISHNSISVRFSTSLVDHTAFRVTCIRCDNNRSGITEFVKPNMNSWTFSGLHAGTHRLSVSLLCGDRENAISGPLSTKLAKIHSRSRTMLTRFRSLKSRVRQKSSHKPLPNIARSDDLPDSGVYTDENNEAIGDSNVNISDSKLRVENKTDEMSANAKINTAATTLLPKPRLSRSCSRSKSFRQPRKRSNAVSGKRPVIARRAPNDGVTTVVSNSKPVSNIVEDDSLCSKNDSKITAGAGVSLPSHTNNEDLTNCHMKSAIVIQRQQDTNHKGRDSGIFDEE</sequence>
<feature type="compositionally biased region" description="Polar residues" evidence="1">
    <location>
        <begin position="84"/>
        <end position="93"/>
    </location>
</feature>
<dbReference type="CDD" id="cd01671">
    <property type="entry name" value="CARD"/>
    <property type="match status" value="1"/>
</dbReference>
<dbReference type="PROSITE" id="PS50209">
    <property type="entry name" value="CARD"/>
    <property type="match status" value="1"/>
</dbReference>
<dbReference type="InterPro" id="IPR011029">
    <property type="entry name" value="DEATH-like_dom_sf"/>
</dbReference>
<dbReference type="PANTHER" id="PTHR15034:SF5">
    <property type="entry name" value="DEATH DOMAIN-CONTAINING PROTEIN CRADD"/>
    <property type="match status" value="1"/>
</dbReference>
<feature type="compositionally biased region" description="Basic residues" evidence="1">
    <location>
        <begin position="875"/>
        <end position="884"/>
    </location>
</feature>
<dbReference type="Gene3D" id="1.10.533.10">
    <property type="entry name" value="Death Domain, Fas"/>
    <property type="match status" value="1"/>
</dbReference>
<feature type="region of interest" description="Disordered" evidence="1">
    <location>
        <begin position="863"/>
        <end position="904"/>
    </location>
</feature>
<feature type="compositionally biased region" description="Basic residues" evidence="1">
    <location>
        <begin position="274"/>
        <end position="283"/>
    </location>
</feature>
<keyword evidence="3" id="KW-1185">Reference proteome</keyword>
<dbReference type="InterPro" id="IPR037939">
    <property type="entry name" value="CRADD"/>
</dbReference>
<proteinExistence type="predicted"/>
<feature type="region of interest" description="Disordered" evidence="1">
    <location>
        <begin position="263"/>
        <end position="347"/>
    </location>
</feature>
<evidence type="ECO:0000313" key="3">
    <source>
        <dbReference type="Proteomes" id="UP000694865"/>
    </source>
</evidence>
<feature type="region of interest" description="Disordered" evidence="1">
    <location>
        <begin position="65"/>
        <end position="119"/>
    </location>
</feature>
<feature type="compositionally biased region" description="Basic and acidic residues" evidence="1">
    <location>
        <begin position="71"/>
        <end position="81"/>
    </location>
</feature>
<dbReference type="InterPro" id="IPR001315">
    <property type="entry name" value="CARD"/>
</dbReference>
<dbReference type="GeneID" id="102807547"/>
<feature type="compositionally biased region" description="Acidic residues" evidence="1">
    <location>
        <begin position="653"/>
        <end position="662"/>
    </location>
</feature>
<name>A0ABM0LX20_SACKO</name>
<organism evidence="3 4">
    <name type="scientific">Saccoglossus kowalevskii</name>
    <name type="common">Acorn worm</name>
    <dbReference type="NCBI Taxonomy" id="10224"/>
    <lineage>
        <taxon>Eukaryota</taxon>
        <taxon>Metazoa</taxon>
        <taxon>Hemichordata</taxon>
        <taxon>Enteropneusta</taxon>
        <taxon>Harrimaniidae</taxon>
        <taxon>Saccoglossus</taxon>
    </lineage>
</organism>
<feature type="compositionally biased region" description="Basic residues" evidence="1">
    <location>
        <begin position="792"/>
        <end position="801"/>
    </location>
</feature>
<dbReference type="PANTHER" id="PTHR15034">
    <property type="entry name" value="DEATH DOMAIN-CONTAINING PROTEIN CRADD"/>
    <property type="match status" value="1"/>
</dbReference>
<dbReference type="Proteomes" id="UP000694865">
    <property type="component" value="Unplaced"/>
</dbReference>
<dbReference type="RefSeq" id="XP_006812311.1">
    <property type="nucleotide sequence ID" value="XM_006812248.1"/>
</dbReference>
<dbReference type="Pfam" id="PF00619">
    <property type="entry name" value="CARD"/>
    <property type="match status" value="1"/>
</dbReference>
<feature type="region of interest" description="Disordered" evidence="1">
    <location>
        <begin position="653"/>
        <end position="673"/>
    </location>
</feature>